<sequence length="266" mass="30673">MVHIKEFRIVMPVSLEEYRVAHMFVVMKMSQQHTTGEEGIEVVENRPFEDNALGKGRYTNKIYRLQSKIPSWLTTFAPADALIMQEESWNAFPICKSVMKCPYFPRFQLRIETVHRPDNGESENVHGLSEEQLAAREVEYIDIASSEGNYWSYLVGNNNVDFSIFKSARTGRGPLLEGWQDRCDPVMTTYKLVTIDAPYWGFGYQLEQALIAGEKALFLESHRNCFSWIDEWYGMTVQQICELEQQSHSALNEKLGKQMLMTSTGD</sequence>
<dbReference type="InterPro" id="IPR055261">
    <property type="entry name" value="PI_transfer_N"/>
</dbReference>
<evidence type="ECO:0000259" key="1">
    <source>
        <dbReference type="Pfam" id="PF02121"/>
    </source>
</evidence>
<dbReference type="RefSeq" id="XP_018817440.1">
    <property type="nucleotide sequence ID" value="XM_018961895.2"/>
</dbReference>
<dbReference type="PANTHER" id="PTHR10658:SF11">
    <property type="entry name" value="VIBRATOR, ISOFORM B"/>
    <property type="match status" value="1"/>
</dbReference>
<name>A0A2I4EDH3_JUGRE</name>
<dbReference type="GeneID" id="108988582"/>
<dbReference type="OrthoDB" id="10053061at2759"/>
<dbReference type="GO" id="GO:0005737">
    <property type="term" value="C:cytoplasm"/>
    <property type="evidence" value="ECO:0007669"/>
    <property type="project" value="UniProtKB-ARBA"/>
</dbReference>
<evidence type="ECO:0000313" key="3">
    <source>
        <dbReference type="RefSeq" id="XP_018817440.1"/>
    </source>
</evidence>
<dbReference type="SUPFAM" id="SSF55961">
    <property type="entry name" value="Bet v1-like"/>
    <property type="match status" value="1"/>
</dbReference>
<gene>
    <name evidence="3" type="primary">LOC108988582</name>
</gene>
<evidence type="ECO:0000313" key="2">
    <source>
        <dbReference type="Proteomes" id="UP000235220"/>
    </source>
</evidence>
<reference evidence="3" key="1">
    <citation type="submission" date="2025-08" db="UniProtKB">
        <authorList>
            <consortium name="RefSeq"/>
        </authorList>
    </citation>
    <scope>IDENTIFICATION</scope>
    <source>
        <tissue evidence="3">Leaves</tissue>
    </source>
</reference>
<dbReference type="GO" id="GO:0071944">
    <property type="term" value="C:cell periphery"/>
    <property type="evidence" value="ECO:0007669"/>
    <property type="project" value="UniProtKB-ARBA"/>
</dbReference>
<dbReference type="InterPro" id="IPR001666">
    <property type="entry name" value="PI_transfer"/>
</dbReference>
<dbReference type="PANTHER" id="PTHR10658">
    <property type="entry name" value="PHOSPHATIDYLINOSITOL TRANSFER PROTEIN"/>
    <property type="match status" value="1"/>
</dbReference>
<feature type="domain" description="Phosphatidylinositol transfer protein N-terminal" evidence="1">
    <location>
        <begin position="3"/>
        <end position="247"/>
    </location>
</feature>
<dbReference type="CDD" id="cd07815">
    <property type="entry name" value="SRPBCC_PITP"/>
    <property type="match status" value="1"/>
</dbReference>
<dbReference type="PRINTS" id="PR00391">
    <property type="entry name" value="PITRANSFER"/>
</dbReference>
<dbReference type="KEGG" id="jre:108988582"/>
<dbReference type="AlphaFoldDB" id="A0A2I4EDH3"/>
<dbReference type="Pfam" id="PF02121">
    <property type="entry name" value="IP_trans"/>
    <property type="match status" value="1"/>
</dbReference>
<accession>A0A2I4EDH3</accession>
<organism evidence="2 3">
    <name type="scientific">Juglans regia</name>
    <name type="common">English walnut</name>
    <dbReference type="NCBI Taxonomy" id="51240"/>
    <lineage>
        <taxon>Eukaryota</taxon>
        <taxon>Viridiplantae</taxon>
        <taxon>Streptophyta</taxon>
        <taxon>Embryophyta</taxon>
        <taxon>Tracheophyta</taxon>
        <taxon>Spermatophyta</taxon>
        <taxon>Magnoliopsida</taxon>
        <taxon>eudicotyledons</taxon>
        <taxon>Gunneridae</taxon>
        <taxon>Pentapetalae</taxon>
        <taxon>rosids</taxon>
        <taxon>fabids</taxon>
        <taxon>Fagales</taxon>
        <taxon>Juglandaceae</taxon>
        <taxon>Juglans</taxon>
    </lineage>
</organism>
<dbReference type="GO" id="GO:0008526">
    <property type="term" value="F:phosphatidylinositol transfer activity"/>
    <property type="evidence" value="ECO:0007669"/>
    <property type="project" value="UniProtKB-ARBA"/>
</dbReference>
<dbReference type="InterPro" id="IPR023393">
    <property type="entry name" value="START-like_dom_sf"/>
</dbReference>
<protein>
    <submittedName>
        <fullName evidence="3">Phosphatidylinositol transfer protein 2-like isoform X1</fullName>
    </submittedName>
</protein>
<dbReference type="Gene3D" id="3.30.530.20">
    <property type="match status" value="1"/>
</dbReference>
<proteinExistence type="predicted"/>
<dbReference type="Gramene" id="Jr05_09590_p1">
    <property type="protein sequence ID" value="cds.Jr05_09590_p1"/>
    <property type="gene ID" value="Jr05_09590"/>
</dbReference>
<keyword evidence="2" id="KW-1185">Reference proteome</keyword>
<dbReference type="FunFam" id="3.30.530.20:FF:000028">
    <property type="entry name" value="Phosphatidylinositol transfer protein 5"/>
    <property type="match status" value="1"/>
</dbReference>
<dbReference type="Proteomes" id="UP000235220">
    <property type="component" value="Chromosome 5"/>
</dbReference>